<proteinExistence type="predicted"/>
<feature type="transmembrane region" description="Helical" evidence="1">
    <location>
        <begin position="62"/>
        <end position="82"/>
    </location>
</feature>
<evidence type="ECO:0000313" key="3">
    <source>
        <dbReference type="Proteomes" id="UP001143545"/>
    </source>
</evidence>
<evidence type="ECO:0000256" key="1">
    <source>
        <dbReference type="SAM" id="Phobius"/>
    </source>
</evidence>
<keyword evidence="1" id="KW-0812">Transmembrane</keyword>
<protein>
    <submittedName>
        <fullName evidence="2">DUF4271 domain-containing protein</fullName>
    </submittedName>
</protein>
<keyword evidence="1" id="KW-0472">Membrane</keyword>
<organism evidence="2 3">
    <name type="scientific">Neptunitalea chrysea</name>
    <dbReference type="NCBI Taxonomy" id="1647581"/>
    <lineage>
        <taxon>Bacteria</taxon>
        <taxon>Pseudomonadati</taxon>
        <taxon>Bacteroidota</taxon>
        <taxon>Flavobacteriia</taxon>
        <taxon>Flavobacteriales</taxon>
        <taxon>Flavobacteriaceae</taxon>
        <taxon>Neptunitalea</taxon>
    </lineage>
</organism>
<dbReference type="EMBL" id="BRVP01000003">
    <property type="protein sequence ID" value="GLB51408.1"/>
    <property type="molecule type" value="Genomic_DNA"/>
</dbReference>
<keyword evidence="3" id="KW-1185">Reference proteome</keyword>
<sequence length="219" mass="25892">MEVIKRTLVENDYVTLTFVLVLGVVWFAKQMYYHRFLEFLQLPFSNKYFSAALREKNLENPFTLIMLVVQIISFGVFVWYMITTHHIKIFNAIKIEYWMALVGVFVFVLTKLVVQILVSAILNINRITYQYIYRKISYLNFSSFVLLIGMAFAFYNKNLSSIFLILSVFVFLLLNFIGILDMLKNYQKLILNYFLYIILYLCAFEIAPLLILGAYITIY</sequence>
<evidence type="ECO:0000313" key="2">
    <source>
        <dbReference type="EMBL" id="GLB51408.1"/>
    </source>
</evidence>
<dbReference type="InterPro" id="IPR025367">
    <property type="entry name" value="DUF4271"/>
</dbReference>
<feature type="transmembrane region" description="Helical" evidence="1">
    <location>
        <begin position="193"/>
        <end position="218"/>
    </location>
</feature>
<feature type="transmembrane region" description="Helical" evidence="1">
    <location>
        <begin position="161"/>
        <end position="181"/>
    </location>
</feature>
<dbReference type="Pfam" id="PF14093">
    <property type="entry name" value="DUF4271"/>
    <property type="match status" value="1"/>
</dbReference>
<name>A0A9W6B2W1_9FLAO</name>
<feature type="transmembrane region" description="Helical" evidence="1">
    <location>
        <begin position="97"/>
        <end position="124"/>
    </location>
</feature>
<reference evidence="2" key="1">
    <citation type="submission" date="2022-07" db="EMBL/GenBank/DDBJ databases">
        <title>Taxonomy of Novel Oxalotrophic and Methylotrophic Bacteria.</title>
        <authorList>
            <person name="Sahin N."/>
            <person name="Tani A."/>
        </authorList>
    </citation>
    <scope>NUCLEOTIDE SEQUENCE</scope>
    <source>
        <strain evidence="2">AM327</strain>
    </source>
</reference>
<comment type="caution">
    <text evidence="2">The sequence shown here is derived from an EMBL/GenBank/DDBJ whole genome shotgun (WGS) entry which is preliminary data.</text>
</comment>
<keyword evidence="1" id="KW-1133">Transmembrane helix</keyword>
<feature type="transmembrane region" description="Helical" evidence="1">
    <location>
        <begin position="12"/>
        <end position="28"/>
    </location>
</feature>
<dbReference type="AlphaFoldDB" id="A0A9W6B2W1"/>
<gene>
    <name evidence="2" type="ORF">NBRC110019_04470</name>
</gene>
<accession>A0A9W6B2W1</accession>
<feature type="transmembrane region" description="Helical" evidence="1">
    <location>
        <begin position="136"/>
        <end position="155"/>
    </location>
</feature>
<dbReference type="Proteomes" id="UP001143545">
    <property type="component" value="Unassembled WGS sequence"/>
</dbReference>